<protein>
    <submittedName>
        <fullName evidence="1">Uncharacterized protein</fullName>
    </submittedName>
</protein>
<sequence>MVLQRRASFHAHKGRCSTLNCCMFLSLNRHDSRKHAGAQCPAWHVSGPPAPPVNQCEQPPKFAGGVASYGTVAQLH</sequence>
<accession>A0A844A628</accession>
<dbReference type="AlphaFoldDB" id="A0A844A628"/>
<dbReference type="Proteomes" id="UP000466694">
    <property type="component" value="Unassembled WGS sequence"/>
</dbReference>
<gene>
    <name evidence="1" type="ORF">GHK48_03015</name>
</gene>
<evidence type="ECO:0000313" key="1">
    <source>
        <dbReference type="EMBL" id="MQX07325.1"/>
    </source>
</evidence>
<comment type="caution">
    <text evidence="1">The sequence shown here is derived from an EMBL/GenBank/DDBJ whole genome shotgun (WGS) entry which is preliminary data.</text>
</comment>
<dbReference type="EMBL" id="WISZ01000043">
    <property type="protein sequence ID" value="MQX07325.1"/>
    <property type="molecule type" value="Genomic_DNA"/>
</dbReference>
<proteinExistence type="predicted"/>
<organism evidence="1 2">
    <name type="scientific">Rhizobium fredii</name>
    <name type="common">Sinorhizobium fredii</name>
    <dbReference type="NCBI Taxonomy" id="380"/>
    <lineage>
        <taxon>Bacteria</taxon>
        <taxon>Pseudomonadati</taxon>
        <taxon>Pseudomonadota</taxon>
        <taxon>Alphaproteobacteria</taxon>
        <taxon>Hyphomicrobiales</taxon>
        <taxon>Rhizobiaceae</taxon>
        <taxon>Sinorhizobium/Ensifer group</taxon>
        <taxon>Sinorhizobium</taxon>
    </lineage>
</organism>
<evidence type="ECO:0000313" key="2">
    <source>
        <dbReference type="Proteomes" id="UP000466694"/>
    </source>
</evidence>
<reference evidence="1 2" key="1">
    <citation type="journal article" date="2013" name="Genome Biol.">
        <title>Comparative genomics of the core and accessory genomes of 48 Sinorhizobium strains comprising five genospecies.</title>
        <authorList>
            <person name="Sugawara M."/>
            <person name="Epstein B."/>
            <person name="Badgley B.D."/>
            <person name="Unno T."/>
            <person name="Xu L."/>
            <person name="Reese J."/>
            <person name="Gyaneshwar P."/>
            <person name="Denny R."/>
            <person name="Mudge J."/>
            <person name="Bharti A.K."/>
            <person name="Farmer A.D."/>
            <person name="May G.D."/>
            <person name="Woodward J.E."/>
            <person name="Medigue C."/>
            <person name="Vallenet D."/>
            <person name="Lajus A."/>
            <person name="Rouy Z."/>
            <person name="Martinez-Vaz B."/>
            <person name="Tiffin P."/>
            <person name="Young N.D."/>
            <person name="Sadowsky M.J."/>
        </authorList>
    </citation>
    <scope>NUCLEOTIDE SEQUENCE [LARGE SCALE GENOMIC DNA]</scope>
    <source>
        <strain evidence="1 2">USDA205</strain>
    </source>
</reference>
<name>A0A844A628_RHIFR</name>